<protein>
    <recommendedName>
        <fullName evidence="3">6-bladed beta-propeller</fullName>
    </recommendedName>
</protein>
<dbReference type="AlphaFoldDB" id="A0A1V9FNI4"/>
<gene>
    <name evidence="1" type="ORF">A4R26_20820</name>
</gene>
<sequence length="363" mass="41789">MPKFTFQVIDSFSTTLKGAEIVGIEVNRNTSNLLWLDNRMGSTVYETDNHGNILHHFAPLGEGPDKIGAMISNIGYFSDSTVIISAERGYYICDMDGHILRKFGPENPETVAGYEKKLRWFRNTQGDTIAASVFRSPLSYDFLVDNTAGSKKFIDDIRYLTLQNMNTGHYDLKFGFEKGGLHKQYKYDFRERALFEYLPLKRSFYLIYAPDPNIYVYSDSNGFTVPQTIPMYLDHFQMPIKYKIGEKGRNRDYNRSVIVNSALDNLYAGDSSLLLSYRTGMPASAYDKEITTNEKAASVFGKYVHYYCVLFQNNRQVSGEIEMPLHCYQVAFYKSPDYVVLSYKNFNEPEEGNNKYYVCRLVH</sequence>
<dbReference type="Proteomes" id="UP000192276">
    <property type="component" value="Unassembled WGS sequence"/>
</dbReference>
<evidence type="ECO:0000313" key="1">
    <source>
        <dbReference type="EMBL" id="OQP59831.1"/>
    </source>
</evidence>
<name>A0A1V9FNI4_9BACT</name>
<reference evidence="2" key="1">
    <citation type="submission" date="2016-04" db="EMBL/GenBank/DDBJ databases">
        <authorList>
            <person name="Chen L."/>
            <person name="Zhuang W."/>
            <person name="Wang G."/>
        </authorList>
    </citation>
    <scope>NUCLEOTIDE SEQUENCE [LARGE SCALE GENOMIC DNA]</scope>
    <source>
        <strain evidence="2">208</strain>
    </source>
</reference>
<dbReference type="EMBL" id="LWBP01000167">
    <property type="protein sequence ID" value="OQP59831.1"/>
    <property type="molecule type" value="Genomic_DNA"/>
</dbReference>
<accession>A0A1V9FNI4</accession>
<evidence type="ECO:0000313" key="2">
    <source>
        <dbReference type="Proteomes" id="UP000192276"/>
    </source>
</evidence>
<evidence type="ECO:0008006" key="3">
    <source>
        <dbReference type="Google" id="ProtNLM"/>
    </source>
</evidence>
<proteinExistence type="predicted"/>
<dbReference type="STRING" id="550983.A4R26_20820"/>
<dbReference type="RefSeq" id="WP_133054675.1">
    <property type="nucleotide sequence ID" value="NZ_LWBP01000167.1"/>
</dbReference>
<organism evidence="1 2">
    <name type="scientific">Niastella populi</name>
    <dbReference type="NCBI Taxonomy" id="550983"/>
    <lineage>
        <taxon>Bacteria</taxon>
        <taxon>Pseudomonadati</taxon>
        <taxon>Bacteroidota</taxon>
        <taxon>Chitinophagia</taxon>
        <taxon>Chitinophagales</taxon>
        <taxon>Chitinophagaceae</taxon>
        <taxon>Niastella</taxon>
    </lineage>
</organism>
<keyword evidence="2" id="KW-1185">Reference proteome</keyword>
<comment type="caution">
    <text evidence="1">The sequence shown here is derived from an EMBL/GenBank/DDBJ whole genome shotgun (WGS) entry which is preliminary data.</text>
</comment>